<name>A0A8I2YZC7_9AGAM</name>
<feature type="region of interest" description="Disordered" evidence="2">
    <location>
        <begin position="675"/>
        <end position="695"/>
    </location>
</feature>
<dbReference type="PANTHER" id="PTHR11206">
    <property type="entry name" value="MULTIDRUG RESISTANCE PROTEIN"/>
    <property type="match status" value="1"/>
</dbReference>
<evidence type="ECO:0000256" key="2">
    <source>
        <dbReference type="SAM" id="MobiDB-lite"/>
    </source>
</evidence>
<keyword evidence="5" id="KW-1185">Reference proteome</keyword>
<dbReference type="EMBL" id="JAGFBS010000002">
    <property type="protein sequence ID" value="KAG6380759.1"/>
    <property type="molecule type" value="Genomic_DNA"/>
</dbReference>
<dbReference type="AlphaFoldDB" id="A0A8I2YZC7"/>
<proteinExistence type="inferred from homology"/>
<comment type="caution">
    <text evidence="4">The sequence shown here is derived from an EMBL/GenBank/DDBJ whole genome shotgun (WGS) entry which is preliminary data.</text>
</comment>
<keyword evidence="3" id="KW-1133">Transmembrane helix</keyword>
<dbReference type="Proteomes" id="UP000683000">
    <property type="component" value="Unassembled WGS sequence"/>
</dbReference>
<dbReference type="GO" id="GO:0015297">
    <property type="term" value="F:antiporter activity"/>
    <property type="evidence" value="ECO:0007669"/>
    <property type="project" value="InterPro"/>
</dbReference>
<comment type="similarity">
    <text evidence="1">Belongs to the multi antimicrobial extrusion (MATE) (TC 2.A.66.1) family.</text>
</comment>
<keyword evidence="3" id="KW-0472">Membrane</keyword>
<keyword evidence="3" id="KW-0812">Transmembrane</keyword>
<evidence type="ECO:0000313" key="5">
    <source>
        <dbReference type="Proteomes" id="UP000683000"/>
    </source>
</evidence>
<evidence type="ECO:0000256" key="1">
    <source>
        <dbReference type="ARBA" id="ARBA00010199"/>
    </source>
</evidence>
<dbReference type="GO" id="GO:0042910">
    <property type="term" value="F:xenobiotic transmembrane transporter activity"/>
    <property type="evidence" value="ECO:0007669"/>
    <property type="project" value="InterPro"/>
</dbReference>
<gene>
    <name evidence="4" type="ORF">JVT61DRAFT_5143</name>
</gene>
<organism evidence="4 5">
    <name type="scientific">Boletus reticuloceps</name>
    <dbReference type="NCBI Taxonomy" id="495285"/>
    <lineage>
        <taxon>Eukaryota</taxon>
        <taxon>Fungi</taxon>
        <taxon>Dikarya</taxon>
        <taxon>Basidiomycota</taxon>
        <taxon>Agaricomycotina</taxon>
        <taxon>Agaricomycetes</taxon>
        <taxon>Agaricomycetidae</taxon>
        <taxon>Boletales</taxon>
        <taxon>Boletineae</taxon>
        <taxon>Boletaceae</taxon>
        <taxon>Boletoideae</taxon>
        <taxon>Boletus</taxon>
    </lineage>
</organism>
<protein>
    <submittedName>
        <fullName evidence="4">Uncharacterized protein</fullName>
    </submittedName>
</protein>
<reference evidence="4" key="1">
    <citation type="submission" date="2021-03" db="EMBL/GenBank/DDBJ databases">
        <title>Evolutionary innovations through gain and loss of genes in the ectomycorrhizal Boletales.</title>
        <authorList>
            <person name="Wu G."/>
            <person name="Miyauchi S."/>
            <person name="Morin E."/>
            <person name="Yang Z.-L."/>
            <person name="Xu J."/>
            <person name="Martin F.M."/>
        </authorList>
    </citation>
    <scope>NUCLEOTIDE SEQUENCE</scope>
    <source>
        <strain evidence="4">BR01</strain>
    </source>
</reference>
<dbReference type="Pfam" id="PF01554">
    <property type="entry name" value="MatE"/>
    <property type="match status" value="2"/>
</dbReference>
<dbReference type="OrthoDB" id="2126698at2759"/>
<feature type="region of interest" description="Disordered" evidence="2">
    <location>
        <begin position="1"/>
        <end position="27"/>
    </location>
</feature>
<evidence type="ECO:0000313" key="4">
    <source>
        <dbReference type="EMBL" id="KAG6380759.1"/>
    </source>
</evidence>
<evidence type="ECO:0000256" key="3">
    <source>
        <dbReference type="SAM" id="Phobius"/>
    </source>
</evidence>
<feature type="transmembrane region" description="Helical" evidence="3">
    <location>
        <begin position="558"/>
        <end position="579"/>
    </location>
</feature>
<accession>A0A8I2YZC7</accession>
<feature type="transmembrane region" description="Helical" evidence="3">
    <location>
        <begin position="412"/>
        <end position="435"/>
    </location>
</feature>
<dbReference type="GO" id="GO:0016020">
    <property type="term" value="C:membrane"/>
    <property type="evidence" value="ECO:0007669"/>
    <property type="project" value="InterPro"/>
</dbReference>
<dbReference type="InterPro" id="IPR002528">
    <property type="entry name" value="MATE_fam"/>
</dbReference>
<sequence>MNMDQVVGETGESLPTLDASRGNTSNPAGNLVTLIAQTRSDSTGVEGFEARAGELLPTIASCGLQGEVHAAPPPSGSHTIGDLALSQKSLAGPSSAIEETVHAIESSAGNPIAFIGDVAAIGSTEDIKDKAQALVLTRLRAIVFSYTAKLPIVGSYFADTKRAGEPNGDTLANETTPLLGGLQDPKAFATQQAEGLLRRLLSPLLNRLPDVDTLDNAESDGHGPLFKVFVECYVLTREGGGWLFSHLQEHSLVIAPTVSLGHLSTTDLAASSIGTAVASMTGYSIIQGFISSLDKALANAPNRHAAGVACVQVAVVTGIALLPITNLWAVQSSTLFQRLGQPPEVAGPASEFLRITAAGLPGYAIGEIAKRYLTSQGLSHVHTRLLSATAPLNLVLNYLLVDGPIPALRLGFAGAPLCTVLSHNALAIMLVIYIVQRVIREEVEYLRGQNIVPDEPARANSTPSRPTGDNHSQVTYFTGLGALILSGISGVAKSASQLWSKDFGGVVASILGPNALATQAVLHTTATTLYQPPKAVGNASSERIKKWIARGDVQRAKIAALVAFVGTLAGVIVISNVLIASATSWGALFNNDPVIIQNVATLVPVMAVFQAVQGIGTWVDSALGSLGKTAVFPSLNASADYFLETVGTSWLVDWVNRQFGIFLLGGYDRAREDQLEEREEGKYSTKSRGRGLNPRTNPEVLVPLRDLSSYTILNVSHVLLHVYQLYLKAMDA</sequence>